<dbReference type="Pfam" id="PF00501">
    <property type="entry name" value="AMP-binding"/>
    <property type="match status" value="1"/>
</dbReference>
<protein>
    <submittedName>
        <fullName evidence="5">Non-ribosomal peptide synthetase</fullName>
    </submittedName>
</protein>
<dbReference type="InterPro" id="IPR045851">
    <property type="entry name" value="AMP-bd_C_sf"/>
</dbReference>
<dbReference type="SUPFAM" id="SSF56801">
    <property type="entry name" value="Acetyl-CoA synthetase-like"/>
    <property type="match status" value="1"/>
</dbReference>
<dbReference type="InterPro" id="IPR020845">
    <property type="entry name" value="AMP-binding_CS"/>
</dbReference>
<dbReference type="SMART" id="SM00823">
    <property type="entry name" value="PKS_PP"/>
    <property type="match status" value="1"/>
</dbReference>
<dbReference type="Gene3D" id="3.30.300.30">
    <property type="match status" value="1"/>
</dbReference>
<feature type="region of interest" description="Disordered" evidence="3">
    <location>
        <begin position="492"/>
        <end position="513"/>
    </location>
</feature>
<dbReference type="Pfam" id="PF00550">
    <property type="entry name" value="PP-binding"/>
    <property type="match status" value="1"/>
</dbReference>
<evidence type="ECO:0000313" key="6">
    <source>
        <dbReference type="Proteomes" id="UP001611339"/>
    </source>
</evidence>
<gene>
    <name evidence="5" type="ORF">ACH407_32335</name>
</gene>
<dbReference type="NCBIfam" id="TIGR01733">
    <property type="entry name" value="AA-adenyl-dom"/>
    <property type="match status" value="1"/>
</dbReference>
<dbReference type="SUPFAM" id="SSF47336">
    <property type="entry name" value="ACP-like"/>
    <property type="match status" value="1"/>
</dbReference>
<dbReference type="InterPro" id="IPR009081">
    <property type="entry name" value="PP-bd_ACP"/>
</dbReference>
<accession>A0ABW7UEZ4</accession>
<dbReference type="PROSITE" id="PS00455">
    <property type="entry name" value="AMP_BINDING"/>
    <property type="match status" value="1"/>
</dbReference>
<evidence type="ECO:0000313" key="5">
    <source>
        <dbReference type="EMBL" id="MFI1718237.1"/>
    </source>
</evidence>
<dbReference type="InterPro" id="IPR029058">
    <property type="entry name" value="AB_hydrolase_fold"/>
</dbReference>
<evidence type="ECO:0000256" key="1">
    <source>
        <dbReference type="ARBA" id="ARBA00022450"/>
    </source>
</evidence>
<feature type="domain" description="Carrier" evidence="4">
    <location>
        <begin position="509"/>
        <end position="584"/>
    </location>
</feature>
<evidence type="ECO:0000259" key="4">
    <source>
        <dbReference type="PROSITE" id="PS50075"/>
    </source>
</evidence>
<proteinExistence type="predicted"/>
<evidence type="ECO:0000256" key="3">
    <source>
        <dbReference type="SAM" id="MobiDB-lite"/>
    </source>
</evidence>
<dbReference type="PANTHER" id="PTHR45527:SF1">
    <property type="entry name" value="FATTY ACID SYNTHASE"/>
    <property type="match status" value="1"/>
</dbReference>
<name>A0ABW7UEZ4_9ACTN</name>
<sequence>MDNTLVSTSIHARFADQARRTPDAVAVASGDVTLTYRQLDQRANRFARGLLQAGVRPGDPVAILMERSPDVVVSMLAALKVGAFYLPLHDAYPLERMQQILDRAGSPLLLADPAMDRRGLPRTSAVHFPATDRGTAVARTTDVDVTTGPDATAYVIHTSGSTGEPKGVAVSHRGVLGLAGDSCWDGDAHRRVLALAPYAFGVSTYEVWVPLLRGGTIVLPPPGDFDVRTVRGLIEREGITALHVTAGLFRLFAEEAPDSFATVREVLTGGDVISPTAVRRVLDACPGLVVRAMYGATEVSSFAAYATLTAPYEPAGAIPVGRPMDTVDARLLDEDLRPVPDGEVGELYIAGERLALGYHGRPDLTAERFVEDPAAPGSRMYRTGDLMRRGAGGLLEFAGRVGDQVKIRGFRVEPGEVEHVLARQPGVAHAAVVAREQEGGEKRLIAYIVPKAPGLDSAGLRAAASAVLPDYMVPAAFVELAALPLTANGKLDRAALPDPATPGTGAGASSRSERQDTLCELFSRVLGIPGVGVDDSFFALGGQSLQAMRLASRIEAELGFDISVGDVLNHPTVAELDGRLQDLAQAPELTGAAR</sequence>
<keyword evidence="1" id="KW-0596">Phosphopantetheine</keyword>
<organism evidence="5 6">
    <name type="scientific">Streptomyces litmocidini</name>
    <dbReference type="NCBI Taxonomy" id="67318"/>
    <lineage>
        <taxon>Bacteria</taxon>
        <taxon>Bacillati</taxon>
        <taxon>Actinomycetota</taxon>
        <taxon>Actinomycetes</taxon>
        <taxon>Kitasatosporales</taxon>
        <taxon>Streptomycetaceae</taxon>
        <taxon>Streptomyces</taxon>
    </lineage>
</organism>
<dbReference type="InterPro" id="IPR025110">
    <property type="entry name" value="AMP-bd_C"/>
</dbReference>
<keyword evidence="2" id="KW-0597">Phosphoprotein</keyword>
<dbReference type="EMBL" id="JBIRUI010000020">
    <property type="protein sequence ID" value="MFI1718237.1"/>
    <property type="molecule type" value="Genomic_DNA"/>
</dbReference>
<dbReference type="CDD" id="cd12117">
    <property type="entry name" value="A_NRPS_Srf_like"/>
    <property type="match status" value="1"/>
</dbReference>
<evidence type="ECO:0000256" key="2">
    <source>
        <dbReference type="ARBA" id="ARBA00022553"/>
    </source>
</evidence>
<comment type="caution">
    <text evidence="5">The sequence shown here is derived from an EMBL/GenBank/DDBJ whole genome shotgun (WGS) entry which is preliminary data.</text>
</comment>
<reference evidence="5 6" key="1">
    <citation type="submission" date="2024-10" db="EMBL/GenBank/DDBJ databases">
        <title>The Natural Products Discovery Center: Release of the First 8490 Sequenced Strains for Exploring Actinobacteria Biosynthetic Diversity.</title>
        <authorList>
            <person name="Kalkreuter E."/>
            <person name="Kautsar S.A."/>
            <person name="Yang D."/>
            <person name="Bader C.D."/>
            <person name="Teijaro C.N."/>
            <person name="Fluegel L."/>
            <person name="Davis C.M."/>
            <person name="Simpson J.R."/>
            <person name="Lauterbach L."/>
            <person name="Steele A.D."/>
            <person name="Gui C."/>
            <person name="Meng S."/>
            <person name="Li G."/>
            <person name="Viehrig K."/>
            <person name="Ye F."/>
            <person name="Su P."/>
            <person name="Kiefer A.F."/>
            <person name="Nichols A."/>
            <person name="Cepeda A.J."/>
            <person name="Yan W."/>
            <person name="Fan B."/>
            <person name="Jiang Y."/>
            <person name="Adhikari A."/>
            <person name="Zheng C.-J."/>
            <person name="Schuster L."/>
            <person name="Cowan T.M."/>
            <person name="Smanski M.J."/>
            <person name="Chevrette M.G."/>
            <person name="De Carvalho L.P.S."/>
            <person name="Shen B."/>
        </authorList>
    </citation>
    <scope>NUCLEOTIDE SEQUENCE [LARGE SCALE GENOMIC DNA]</scope>
    <source>
        <strain evidence="5 6">NPDC020602</strain>
    </source>
</reference>
<dbReference type="Proteomes" id="UP001611339">
    <property type="component" value="Unassembled WGS sequence"/>
</dbReference>
<dbReference type="InterPro" id="IPR020806">
    <property type="entry name" value="PKS_PP-bd"/>
</dbReference>
<dbReference type="InterPro" id="IPR000873">
    <property type="entry name" value="AMP-dep_synth/lig_dom"/>
</dbReference>
<dbReference type="Gene3D" id="3.40.50.980">
    <property type="match status" value="2"/>
</dbReference>
<dbReference type="PANTHER" id="PTHR45527">
    <property type="entry name" value="NONRIBOSOMAL PEPTIDE SYNTHETASE"/>
    <property type="match status" value="1"/>
</dbReference>
<dbReference type="RefSeq" id="WP_398712803.1">
    <property type="nucleotide sequence ID" value="NZ_JBIRUI010000020.1"/>
</dbReference>
<dbReference type="Gene3D" id="2.30.38.10">
    <property type="entry name" value="Luciferase, Domain 3"/>
    <property type="match status" value="1"/>
</dbReference>
<dbReference type="InterPro" id="IPR036736">
    <property type="entry name" value="ACP-like_sf"/>
</dbReference>
<keyword evidence="6" id="KW-1185">Reference proteome</keyword>
<dbReference type="Gene3D" id="3.40.50.1820">
    <property type="entry name" value="alpha/beta hydrolase"/>
    <property type="match status" value="1"/>
</dbReference>
<dbReference type="PROSITE" id="PS50075">
    <property type="entry name" value="CARRIER"/>
    <property type="match status" value="1"/>
</dbReference>
<dbReference type="InterPro" id="IPR010071">
    <property type="entry name" value="AA_adenyl_dom"/>
</dbReference>
<dbReference type="Pfam" id="PF13193">
    <property type="entry name" value="AMP-binding_C"/>
    <property type="match status" value="1"/>
</dbReference>